<gene>
    <name evidence="4" type="ORF">AU252_08535</name>
</gene>
<dbReference type="InterPro" id="IPR036291">
    <property type="entry name" value="NAD(P)-bd_dom_sf"/>
</dbReference>
<dbReference type="Pfam" id="PF05368">
    <property type="entry name" value="NmrA"/>
    <property type="match status" value="1"/>
</dbReference>
<organism evidence="4">
    <name type="scientific">Pseudarthrobacter sulfonivorans</name>
    <dbReference type="NCBI Taxonomy" id="121292"/>
    <lineage>
        <taxon>Bacteria</taxon>
        <taxon>Bacillati</taxon>
        <taxon>Actinomycetota</taxon>
        <taxon>Actinomycetes</taxon>
        <taxon>Micrococcales</taxon>
        <taxon>Micrococcaceae</taxon>
        <taxon>Pseudarthrobacter</taxon>
    </lineage>
</organism>
<evidence type="ECO:0000256" key="1">
    <source>
        <dbReference type="ARBA" id="ARBA00022531"/>
    </source>
</evidence>
<dbReference type="Proteomes" id="UP000065151">
    <property type="component" value="Chromosome"/>
</dbReference>
<dbReference type="CDD" id="cd05243">
    <property type="entry name" value="SDR_a5"/>
    <property type="match status" value="1"/>
</dbReference>
<dbReference type="Gene3D" id="3.40.50.720">
    <property type="entry name" value="NAD(P)-binding Rossmann-like Domain"/>
    <property type="match status" value="1"/>
</dbReference>
<protein>
    <submittedName>
        <fullName evidence="4">NAD-dependent epimerase</fullName>
    </submittedName>
</protein>
<dbReference type="RefSeq" id="WP_058930342.1">
    <property type="nucleotide sequence ID" value="NZ_CP013747.1"/>
</dbReference>
<dbReference type="GO" id="GO:0009523">
    <property type="term" value="C:photosystem II"/>
    <property type="evidence" value="ECO:0007669"/>
    <property type="project" value="UniProtKB-KW"/>
</dbReference>
<dbReference type="STRING" id="121292.AU252_08535"/>
<dbReference type="AlphaFoldDB" id="A0A0U3GPS7"/>
<dbReference type="KEGG" id="psul:AU252_08535"/>
<dbReference type="InterPro" id="IPR008030">
    <property type="entry name" value="NmrA-like"/>
</dbReference>
<evidence type="ECO:0000259" key="3">
    <source>
        <dbReference type="Pfam" id="PF05368"/>
    </source>
</evidence>
<dbReference type="SUPFAM" id="SSF51735">
    <property type="entry name" value="NAD(P)-binding Rossmann-fold domains"/>
    <property type="match status" value="1"/>
</dbReference>
<dbReference type="EMBL" id="CP013747">
    <property type="protein sequence ID" value="ALV41190.1"/>
    <property type="molecule type" value="Genomic_DNA"/>
</dbReference>
<dbReference type="InterPro" id="IPR044256">
    <property type="entry name" value="HCF244-like"/>
</dbReference>
<reference evidence="4 5" key="1">
    <citation type="submission" date="2015-12" db="EMBL/GenBank/DDBJ databases">
        <authorList>
            <person name="Shamseldin A."/>
            <person name="Moawad H."/>
            <person name="Abd El-Rahim W.M."/>
            <person name="Sadowsky M.J."/>
        </authorList>
    </citation>
    <scope>NUCLEOTIDE SEQUENCE [LARGE SCALE GENOMIC DNA]</scope>
    <source>
        <strain evidence="4 5">Ar51</strain>
    </source>
</reference>
<dbReference type="GO" id="GO:0015979">
    <property type="term" value="P:photosynthesis"/>
    <property type="evidence" value="ECO:0007669"/>
    <property type="project" value="UniProtKB-KW"/>
</dbReference>
<dbReference type="PANTHER" id="PTHR47128:SF2">
    <property type="entry name" value="PROTEIN HIGH CHLOROPHYLL FLUORESCENCE PHENOTYPE 244, CHLOROPLASTIC"/>
    <property type="match status" value="1"/>
</dbReference>
<keyword evidence="2" id="KW-0604">Photosystem II</keyword>
<evidence type="ECO:0000313" key="4">
    <source>
        <dbReference type="EMBL" id="ALV41190.1"/>
    </source>
</evidence>
<proteinExistence type="predicted"/>
<keyword evidence="1" id="KW-0602">Photosynthesis</keyword>
<evidence type="ECO:0000313" key="5">
    <source>
        <dbReference type="Proteomes" id="UP000065151"/>
    </source>
</evidence>
<accession>A0A0U3GPS7</accession>
<feature type="domain" description="NmrA-like" evidence="3">
    <location>
        <begin position="5"/>
        <end position="268"/>
    </location>
</feature>
<evidence type="ECO:0000256" key="2">
    <source>
        <dbReference type="ARBA" id="ARBA00023276"/>
    </source>
</evidence>
<name>A0A0U3GPS7_9MICC</name>
<dbReference type="PANTHER" id="PTHR47128">
    <property type="match status" value="1"/>
</dbReference>
<sequence length="308" mass="33293">MTDGPVLVVGGTGMLGRQVATELLKRGKRVRALVRPGSDASVLEAAGVEIARGDMMDPWSLLRAMEGVDAVITSAAGYTRHRKGDTPKTDTLGNTNLVEAASRSGVRRFVLTSILTCDQAPKVPHFWHKKLTEDKLEELGVPFVALRPGAFLDQVTRFGGDPFSKGRLSWIGSPRIPLTFVLTSDLAGYLAEAVDLPDLEGRRIDIGWDRPVAMQDVADIAGRLTGRPLRVRSVPAGVVRAAGTVLAPVSPMAKDLAAMIAWFQTGRYVADTTLQRQFFGEPPTAELAIRRFVTGLGQTVRTQARDKP</sequence>